<accession>A0ABV2Z2C7</accession>
<dbReference type="Gene3D" id="3.30.350.10">
    <property type="entry name" value="Subtilisin inhibitor-like"/>
    <property type="match status" value="1"/>
</dbReference>
<evidence type="ECO:0000256" key="5">
    <source>
        <dbReference type="ARBA" id="ARBA00022900"/>
    </source>
</evidence>
<comment type="caution">
    <text evidence="9">The sequence shown here is derived from an EMBL/GenBank/DDBJ whole genome shotgun (WGS) entry which is preliminary data.</text>
</comment>
<keyword evidence="3" id="KW-0964">Secreted</keyword>
<evidence type="ECO:0000256" key="4">
    <source>
        <dbReference type="ARBA" id="ARBA00022690"/>
    </source>
</evidence>
<feature type="domain" description="Subtilisin inhibitor" evidence="8">
    <location>
        <begin position="46"/>
        <end position="124"/>
    </location>
</feature>
<evidence type="ECO:0000259" key="8">
    <source>
        <dbReference type="Pfam" id="PF00720"/>
    </source>
</evidence>
<gene>
    <name evidence="9" type="ORF">AB0E61_18830</name>
</gene>
<dbReference type="InterPro" id="IPR006311">
    <property type="entry name" value="TAT_signal"/>
</dbReference>
<dbReference type="RefSeq" id="WP_030281385.1">
    <property type="nucleotide sequence ID" value="NZ_JBEZVI010000014.1"/>
</dbReference>
<evidence type="ECO:0000313" key="9">
    <source>
        <dbReference type="EMBL" id="MEU3712137.1"/>
    </source>
</evidence>
<name>A0ABV2Z2C7_9ACTN</name>
<keyword evidence="10" id="KW-1185">Reference proteome</keyword>
<comment type="similarity">
    <text evidence="2">Belongs to the protease inhibitor I16 (SSI) family.</text>
</comment>
<evidence type="ECO:0000256" key="6">
    <source>
        <dbReference type="ARBA" id="ARBA00023157"/>
    </source>
</evidence>
<sequence>MPVSRRRRAARAAAVTAAALVTAVAVAPATPADAATPEEDRGVFLTVSDTAHTWIRGVLLRCPDGRDHHPRHDAACAALTWARGDLDALRGEPHACTKEYDPVTVTAEGVWRGAHLDWERTFANACTMDAATGPLFRF</sequence>
<feature type="chain" id="PRO_5045414728" evidence="7">
    <location>
        <begin position="35"/>
        <end position="138"/>
    </location>
</feature>
<evidence type="ECO:0000256" key="1">
    <source>
        <dbReference type="ARBA" id="ARBA00004613"/>
    </source>
</evidence>
<keyword evidence="5" id="KW-0722">Serine protease inhibitor</keyword>
<proteinExistence type="inferred from homology"/>
<feature type="signal peptide" evidence="7">
    <location>
        <begin position="1"/>
        <end position="34"/>
    </location>
</feature>
<comment type="subcellular location">
    <subcellularLocation>
        <location evidence="1">Secreted</location>
    </subcellularLocation>
</comment>
<dbReference type="InterPro" id="IPR023549">
    <property type="entry name" value="Subtilisin_inhibitor"/>
</dbReference>
<evidence type="ECO:0000256" key="2">
    <source>
        <dbReference type="ARBA" id="ARBA00010472"/>
    </source>
</evidence>
<dbReference type="Proteomes" id="UP001550853">
    <property type="component" value="Unassembled WGS sequence"/>
</dbReference>
<evidence type="ECO:0000256" key="3">
    <source>
        <dbReference type="ARBA" id="ARBA00022525"/>
    </source>
</evidence>
<organism evidence="9 10">
    <name type="scientific">Streptomyces catenulae</name>
    <dbReference type="NCBI Taxonomy" id="66875"/>
    <lineage>
        <taxon>Bacteria</taxon>
        <taxon>Bacillati</taxon>
        <taxon>Actinomycetota</taxon>
        <taxon>Actinomycetes</taxon>
        <taxon>Kitasatosporales</taxon>
        <taxon>Streptomycetaceae</taxon>
        <taxon>Streptomyces</taxon>
    </lineage>
</organism>
<dbReference type="Pfam" id="PF00720">
    <property type="entry name" value="SSI"/>
    <property type="match status" value="1"/>
</dbReference>
<reference evidence="9 10" key="1">
    <citation type="submission" date="2024-06" db="EMBL/GenBank/DDBJ databases">
        <title>The Natural Products Discovery Center: Release of the First 8490 Sequenced Strains for Exploring Actinobacteria Biosynthetic Diversity.</title>
        <authorList>
            <person name="Kalkreuter E."/>
            <person name="Kautsar S.A."/>
            <person name="Yang D."/>
            <person name="Bader C.D."/>
            <person name="Teijaro C.N."/>
            <person name="Fluegel L."/>
            <person name="Davis C.M."/>
            <person name="Simpson J.R."/>
            <person name="Lauterbach L."/>
            <person name="Steele A.D."/>
            <person name="Gui C."/>
            <person name="Meng S."/>
            <person name="Li G."/>
            <person name="Viehrig K."/>
            <person name="Ye F."/>
            <person name="Su P."/>
            <person name="Kiefer A.F."/>
            <person name="Nichols A."/>
            <person name="Cepeda A.J."/>
            <person name="Yan W."/>
            <person name="Fan B."/>
            <person name="Jiang Y."/>
            <person name="Adhikari A."/>
            <person name="Zheng C.-J."/>
            <person name="Schuster L."/>
            <person name="Cowan T.M."/>
            <person name="Smanski M.J."/>
            <person name="Chevrette M.G."/>
            <person name="De Carvalho L.P.S."/>
            <person name="Shen B."/>
        </authorList>
    </citation>
    <scope>NUCLEOTIDE SEQUENCE [LARGE SCALE GENOMIC DNA]</scope>
    <source>
        <strain evidence="9 10">NPDC033039</strain>
    </source>
</reference>
<dbReference type="InterPro" id="IPR036819">
    <property type="entry name" value="Subtilisin_inhibitor-like_sf"/>
</dbReference>
<keyword evidence="6" id="KW-1015">Disulfide bond</keyword>
<dbReference type="PROSITE" id="PS51318">
    <property type="entry name" value="TAT"/>
    <property type="match status" value="1"/>
</dbReference>
<evidence type="ECO:0000313" key="10">
    <source>
        <dbReference type="Proteomes" id="UP001550853"/>
    </source>
</evidence>
<evidence type="ECO:0000256" key="7">
    <source>
        <dbReference type="SAM" id="SignalP"/>
    </source>
</evidence>
<keyword evidence="7" id="KW-0732">Signal</keyword>
<protein>
    <submittedName>
        <fullName evidence="9">SSI family serine proteinase inhibitor</fullName>
    </submittedName>
</protein>
<keyword evidence="4" id="KW-0646">Protease inhibitor</keyword>
<dbReference type="SUPFAM" id="SSF55399">
    <property type="entry name" value="Subtilisin inhibitor"/>
    <property type="match status" value="1"/>
</dbReference>
<dbReference type="EMBL" id="JBEZVI010000014">
    <property type="protein sequence ID" value="MEU3712137.1"/>
    <property type="molecule type" value="Genomic_DNA"/>
</dbReference>